<feature type="domain" description="Response regulatory" evidence="3">
    <location>
        <begin position="4"/>
        <end position="73"/>
    </location>
</feature>
<feature type="modified residue" description="4-aspartylphosphate" evidence="2">
    <location>
        <position position="53"/>
    </location>
</feature>
<keyword evidence="1 2" id="KW-0597">Phosphoprotein</keyword>
<dbReference type="InterPro" id="IPR011006">
    <property type="entry name" value="CheY-like_superfamily"/>
</dbReference>
<dbReference type="InterPro" id="IPR001789">
    <property type="entry name" value="Sig_transdc_resp-reg_receiver"/>
</dbReference>
<sequence>MMYRVLIADDEPHMLKFIEFTLRKGNFEILKAKDGVQALEVAEAQKPNVIVLDVLMPGMDGVTALKNLKKNQY</sequence>
<evidence type="ECO:0000256" key="2">
    <source>
        <dbReference type="PROSITE-ProRule" id="PRU00169"/>
    </source>
</evidence>
<evidence type="ECO:0000259" key="3">
    <source>
        <dbReference type="PROSITE" id="PS50110"/>
    </source>
</evidence>
<dbReference type="Pfam" id="PF00072">
    <property type="entry name" value="Response_reg"/>
    <property type="match status" value="1"/>
</dbReference>
<dbReference type="Gene3D" id="3.40.50.2300">
    <property type="match status" value="1"/>
</dbReference>
<protein>
    <recommendedName>
        <fullName evidence="3">Response regulatory domain-containing protein</fullName>
    </recommendedName>
</protein>
<name>D6PCM7_9BACT</name>
<evidence type="ECO:0000256" key="1">
    <source>
        <dbReference type="ARBA" id="ARBA00022553"/>
    </source>
</evidence>
<dbReference type="EMBL" id="GU942984">
    <property type="protein sequence ID" value="ADD93478.1"/>
    <property type="molecule type" value="Genomic_DNA"/>
</dbReference>
<dbReference type="GO" id="GO:0000160">
    <property type="term" value="P:phosphorelay signal transduction system"/>
    <property type="evidence" value="ECO:0007669"/>
    <property type="project" value="InterPro"/>
</dbReference>
<evidence type="ECO:0000313" key="4">
    <source>
        <dbReference type="EMBL" id="ADD93478.1"/>
    </source>
</evidence>
<proteinExistence type="predicted"/>
<organism evidence="4">
    <name type="scientific">uncultured marine bacterium MedDCM-OCT-S04-C123</name>
    <dbReference type="NCBI Taxonomy" id="743051"/>
    <lineage>
        <taxon>Bacteria</taxon>
        <taxon>environmental samples</taxon>
    </lineage>
</organism>
<dbReference type="PANTHER" id="PTHR44591:SF3">
    <property type="entry name" value="RESPONSE REGULATORY DOMAIN-CONTAINING PROTEIN"/>
    <property type="match status" value="1"/>
</dbReference>
<dbReference type="SUPFAM" id="SSF52172">
    <property type="entry name" value="CheY-like"/>
    <property type="match status" value="1"/>
</dbReference>
<dbReference type="PROSITE" id="PS50110">
    <property type="entry name" value="RESPONSE_REGULATORY"/>
    <property type="match status" value="1"/>
</dbReference>
<dbReference type="InterPro" id="IPR050595">
    <property type="entry name" value="Bact_response_regulator"/>
</dbReference>
<dbReference type="AlphaFoldDB" id="D6PCM7"/>
<accession>D6PCM7</accession>
<reference evidence="4" key="1">
    <citation type="journal article" date="2010" name="ISME J.">
        <title>Metagenome of the Mediterranean deep chlorophyll maximum studied by direct and fosmid library 454 pyrosequencing.</title>
        <authorList>
            <person name="Ghai R."/>
            <person name="Martin-Cuadrado A.B."/>
            <person name="Molto A.G."/>
            <person name="Heredia I.G."/>
            <person name="Cabrera R."/>
            <person name="Martin J."/>
            <person name="Verdu M."/>
            <person name="Deschamps P."/>
            <person name="Moreira D."/>
            <person name="Lopez-Garcia P."/>
            <person name="Mira A."/>
            <person name="Rodriguez-Valera F."/>
        </authorList>
    </citation>
    <scope>NUCLEOTIDE SEQUENCE</scope>
</reference>
<dbReference type="PANTHER" id="PTHR44591">
    <property type="entry name" value="STRESS RESPONSE REGULATOR PROTEIN 1"/>
    <property type="match status" value="1"/>
</dbReference>